<evidence type="ECO:0000313" key="2">
    <source>
        <dbReference type="Proteomes" id="UP000198287"/>
    </source>
</evidence>
<dbReference type="EMBL" id="LNIX01000012">
    <property type="protein sequence ID" value="OXA47814.1"/>
    <property type="molecule type" value="Genomic_DNA"/>
</dbReference>
<protein>
    <submittedName>
        <fullName evidence="1">Uncharacterized protein</fullName>
    </submittedName>
</protein>
<dbReference type="Proteomes" id="UP000198287">
    <property type="component" value="Unassembled WGS sequence"/>
</dbReference>
<evidence type="ECO:0000313" key="1">
    <source>
        <dbReference type="EMBL" id="OXA47814.1"/>
    </source>
</evidence>
<gene>
    <name evidence="1" type="ORF">Fcan01_17129</name>
</gene>
<name>A0A226DSK2_FOLCA</name>
<proteinExistence type="predicted"/>
<keyword evidence="2" id="KW-1185">Reference proteome</keyword>
<sequence>MNFSTFGNGVDPFFNFCHLFGSSMKAQFPCFIGVIITQESDFGVNPQVLSDGELSNLCRHQVDAFYKILFLKSPTIEYSYIASNTRRELLVRVALGFSRVMRFLPVATSVFKSVLYLVLIDSGEIWYRSYPPFTSDITLTSRQEVLPRISNHTKFNQLVDRPSDFYLFSSRKSFLNLYGVYDRKESCAAFPLT</sequence>
<comment type="caution">
    <text evidence="1">The sequence shown here is derived from an EMBL/GenBank/DDBJ whole genome shotgun (WGS) entry which is preliminary data.</text>
</comment>
<accession>A0A226DSK2</accession>
<organism evidence="1 2">
    <name type="scientific">Folsomia candida</name>
    <name type="common">Springtail</name>
    <dbReference type="NCBI Taxonomy" id="158441"/>
    <lineage>
        <taxon>Eukaryota</taxon>
        <taxon>Metazoa</taxon>
        <taxon>Ecdysozoa</taxon>
        <taxon>Arthropoda</taxon>
        <taxon>Hexapoda</taxon>
        <taxon>Collembola</taxon>
        <taxon>Entomobryomorpha</taxon>
        <taxon>Isotomoidea</taxon>
        <taxon>Isotomidae</taxon>
        <taxon>Proisotominae</taxon>
        <taxon>Folsomia</taxon>
    </lineage>
</organism>
<reference evidence="1 2" key="1">
    <citation type="submission" date="2015-12" db="EMBL/GenBank/DDBJ databases">
        <title>The genome of Folsomia candida.</title>
        <authorList>
            <person name="Faddeeva A."/>
            <person name="Derks M.F."/>
            <person name="Anvar Y."/>
            <person name="Smit S."/>
            <person name="Van Straalen N."/>
            <person name="Roelofs D."/>
        </authorList>
    </citation>
    <scope>NUCLEOTIDE SEQUENCE [LARGE SCALE GENOMIC DNA]</scope>
    <source>
        <strain evidence="1 2">VU population</strain>
        <tissue evidence="1">Whole body</tissue>
    </source>
</reference>
<dbReference type="AlphaFoldDB" id="A0A226DSK2"/>